<feature type="compositionally biased region" description="Pro residues" evidence="12">
    <location>
        <begin position="190"/>
        <end position="205"/>
    </location>
</feature>
<dbReference type="RefSeq" id="XP_038056551.1">
    <property type="nucleotide sequence ID" value="XM_038200623.1"/>
</dbReference>
<dbReference type="FunFam" id="2.10.110.10:FF:000018">
    <property type="entry name" value="Paxillin isoform 1"/>
    <property type="match status" value="1"/>
</dbReference>
<sequence length="569" mass="62026">MDDLDRLLADLEASTSQFKSPPSGKPGPTPNDLHTTPAPPPTNANNPQSPLSPIYSEIPANVNGNYTHPSQQSEPLYEEQPDRKLPPDQDPSHLYAKPNHQAYAQQSPLYNTGYQPQGPSSTSQAPPPKPARTRPAQQPATAYPFPAATPAYNNKTYQESKMDNLSELDSLLADLESAQVKIQNATSPKPYAPSSPTKAPPPATAPKPRRTDGPRSPTGPAPGQQYSQPPSTESPQLLITQPPSRSASSATKELDDLMASLSDFQVSGAQPAPAAVRVSNEPSYAKPHQVGAQPRPSQPAQDGSSAPRGTQLDSMLGHLGSDVSRQGVSTVTKGSCAACQKQIIGQIVTALGQTWHPEHFVCSHCQVELGTKSFFEREGQAYCEADYQNIFSPRCAYCNGPILDKCVTALDKTWHPEHFFCAQCGQPFGDGGFHEKNNKVYCKEDYFDMFAPKCGGCHRAIMENYITALNVQWHPECFVCGECRMPFNGGSFFDHDGIPYCEIHYHAVRGSLCAGCSKPITGRCITAMGKKFHPEHFICAFCLKQLNKGTFKEQNDKPYCHACFIKLFS</sequence>
<keyword evidence="3" id="KW-0963">Cytoplasm</keyword>
<feature type="compositionally biased region" description="Polar residues" evidence="12">
    <location>
        <begin position="298"/>
        <end position="313"/>
    </location>
</feature>
<keyword evidence="8" id="KW-0965">Cell junction</keyword>
<proteinExistence type="predicted"/>
<accession>A0A913ZZQ6</accession>
<evidence type="ECO:0000256" key="3">
    <source>
        <dbReference type="ARBA" id="ARBA00022490"/>
    </source>
</evidence>
<keyword evidence="15" id="KW-1185">Reference proteome</keyword>
<evidence type="ECO:0000313" key="15">
    <source>
        <dbReference type="Proteomes" id="UP000887568"/>
    </source>
</evidence>
<keyword evidence="10" id="KW-0206">Cytoskeleton</keyword>
<feature type="domain" description="LIM zinc-binding" evidence="13">
    <location>
        <begin position="453"/>
        <end position="510"/>
    </location>
</feature>
<dbReference type="Pfam" id="PF03535">
    <property type="entry name" value="Paxillin"/>
    <property type="match status" value="1"/>
</dbReference>
<feature type="domain" description="LIM zinc-binding" evidence="13">
    <location>
        <begin position="511"/>
        <end position="569"/>
    </location>
</feature>
<dbReference type="FunFam" id="2.10.110.10:FF:000012">
    <property type="entry name" value="Paxillin isoform 1"/>
    <property type="match status" value="1"/>
</dbReference>
<keyword evidence="6" id="KW-0677">Repeat</keyword>
<dbReference type="FunFam" id="2.10.110.10:FF:000009">
    <property type="entry name" value="Paxillin isoform 1"/>
    <property type="match status" value="1"/>
</dbReference>
<dbReference type="PANTHER" id="PTHR24216:SF8">
    <property type="entry name" value="PAXILLIN, ISOFORM F"/>
    <property type="match status" value="1"/>
</dbReference>
<dbReference type="CDD" id="cd09411">
    <property type="entry name" value="LIM4_Paxillin"/>
    <property type="match status" value="1"/>
</dbReference>
<feature type="domain" description="LIM zinc-binding" evidence="13">
    <location>
        <begin position="393"/>
        <end position="452"/>
    </location>
</feature>
<dbReference type="AlphaFoldDB" id="A0A913ZZQ6"/>
<dbReference type="SUPFAM" id="SSF57716">
    <property type="entry name" value="Glucocorticoid receptor-like (DNA-binding domain)"/>
    <property type="match status" value="5"/>
</dbReference>
<keyword evidence="9 11" id="KW-0440">LIM domain</keyword>
<dbReference type="OrthoDB" id="15567at2759"/>
<feature type="compositionally biased region" description="Polar residues" evidence="12">
    <location>
        <begin position="102"/>
        <end position="123"/>
    </location>
</feature>
<dbReference type="Pfam" id="PF00412">
    <property type="entry name" value="LIM"/>
    <property type="match status" value="4"/>
</dbReference>
<dbReference type="PROSITE" id="PS50023">
    <property type="entry name" value="LIM_DOMAIN_2"/>
    <property type="match status" value="4"/>
</dbReference>
<feature type="compositionally biased region" description="Basic and acidic residues" evidence="12">
    <location>
        <begin position="80"/>
        <end position="91"/>
    </location>
</feature>
<dbReference type="GO" id="GO:0046872">
    <property type="term" value="F:metal ion binding"/>
    <property type="evidence" value="ECO:0007669"/>
    <property type="project" value="UniProtKB-KW"/>
</dbReference>
<evidence type="ECO:0000256" key="2">
    <source>
        <dbReference type="ARBA" id="ARBA00004246"/>
    </source>
</evidence>
<dbReference type="Proteomes" id="UP000887568">
    <property type="component" value="Unplaced"/>
</dbReference>
<dbReference type="GeneID" id="119728396"/>
<dbReference type="SMART" id="SM00132">
    <property type="entry name" value="LIM"/>
    <property type="match status" value="4"/>
</dbReference>
<feature type="compositionally biased region" description="Low complexity" evidence="12">
    <location>
        <begin position="133"/>
        <end position="152"/>
    </location>
</feature>
<reference evidence="14" key="1">
    <citation type="submission" date="2022-11" db="UniProtKB">
        <authorList>
            <consortium name="EnsemblMetazoa"/>
        </authorList>
    </citation>
    <scope>IDENTIFICATION</scope>
</reference>
<feature type="domain" description="LIM zinc-binding" evidence="13">
    <location>
        <begin position="334"/>
        <end position="392"/>
    </location>
</feature>
<protein>
    <recommendedName>
        <fullName evidence="13">LIM zinc-binding domain-containing protein</fullName>
    </recommendedName>
</protein>
<dbReference type="PROSITE" id="PS00478">
    <property type="entry name" value="LIM_DOMAIN_1"/>
    <property type="match status" value="2"/>
</dbReference>
<evidence type="ECO:0000256" key="11">
    <source>
        <dbReference type="PROSITE-ProRule" id="PRU00125"/>
    </source>
</evidence>
<evidence type="ECO:0000256" key="7">
    <source>
        <dbReference type="ARBA" id="ARBA00022833"/>
    </source>
</evidence>
<feature type="compositionally biased region" description="Polar residues" evidence="12">
    <location>
        <begin position="224"/>
        <end position="250"/>
    </location>
</feature>
<dbReference type="GO" id="GO:0005856">
    <property type="term" value="C:cytoskeleton"/>
    <property type="evidence" value="ECO:0007669"/>
    <property type="project" value="UniProtKB-SubCell"/>
</dbReference>
<keyword evidence="5 11" id="KW-0479">Metal-binding</keyword>
<evidence type="ECO:0000256" key="6">
    <source>
        <dbReference type="ARBA" id="ARBA00022737"/>
    </source>
</evidence>
<evidence type="ECO:0000256" key="4">
    <source>
        <dbReference type="ARBA" id="ARBA00022553"/>
    </source>
</evidence>
<evidence type="ECO:0000256" key="12">
    <source>
        <dbReference type="SAM" id="MobiDB-lite"/>
    </source>
</evidence>
<dbReference type="CDD" id="cd09336">
    <property type="entry name" value="LIM1_Paxillin_like"/>
    <property type="match status" value="1"/>
</dbReference>
<dbReference type="InterPro" id="IPR001904">
    <property type="entry name" value="Paxillin_Lim_dom4"/>
</dbReference>
<organism evidence="14 15">
    <name type="scientific">Patiria miniata</name>
    <name type="common">Bat star</name>
    <name type="synonym">Asterina miniata</name>
    <dbReference type="NCBI Taxonomy" id="46514"/>
    <lineage>
        <taxon>Eukaryota</taxon>
        <taxon>Metazoa</taxon>
        <taxon>Echinodermata</taxon>
        <taxon>Eleutherozoa</taxon>
        <taxon>Asterozoa</taxon>
        <taxon>Asteroidea</taxon>
        <taxon>Valvatacea</taxon>
        <taxon>Valvatida</taxon>
        <taxon>Asterinidae</taxon>
        <taxon>Patiria</taxon>
    </lineage>
</organism>
<evidence type="ECO:0000256" key="10">
    <source>
        <dbReference type="ARBA" id="ARBA00023212"/>
    </source>
</evidence>
<feature type="region of interest" description="Disordered" evidence="12">
    <location>
        <begin position="272"/>
        <end position="319"/>
    </location>
</feature>
<dbReference type="CDD" id="cd09338">
    <property type="entry name" value="LIM3_Paxillin_like"/>
    <property type="match status" value="1"/>
</dbReference>
<evidence type="ECO:0000256" key="8">
    <source>
        <dbReference type="ARBA" id="ARBA00022949"/>
    </source>
</evidence>
<evidence type="ECO:0000256" key="9">
    <source>
        <dbReference type="ARBA" id="ARBA00023038"/>
    </source>
</evidence>
<dbReference type="InterPro" id="IPR047075">
    <property type="entry name" value="Paxillin_TGFB1I1_LIM_dom1"/>
</dbReference>
<dbReference type="FunFam" id="2.10.110.10:FF:000008">
    <property type="entry name" value="Paxillin isoform 1"/>
    <property type="match status" value="1"/>
</dbReference>
<feature type="region of interest" description="Disordered" evidence="12">
    <location>
        <begin position="179"/>
        <end position="250"/>
    </location>
</feature>
<keyword evidence="7 11" id="KW-0862">Zinc</keyword>
<dbReference type="CDD" id="cd09337">
    <property type="entry name" value="LIM2_Paxillin_like"/>
    <property type="match status" value="1"/>
</dbReference>
<dbReference type="GO" id="GO:0005925">
    <property type="term" value="C:focal adhesion"/>
    <property type="evidence" value="ECO:0007669"/>
    <property type="project" value="UniProtKB-SubCell"/>
</dbReference>
<evidence type="ECO:0000256" key="5">
    <source>
        <dbReference type="ARBA" id="ARBA00022723"/>
    </source>
</evidence>
<name>A0A913ZZQ6_PATMI</name>
<evidence type="ECO:0000259" key="13">
    <source>
        <dbReference type="PROSITE" id="PS50023"/>
    </source>
</evidence>
<evidence type="ECO:0000313" key="14">
    <source>
        <dbReference type="EnsemblMetazoa" id="XP_038056551.1"/>
    </source>
</evidence>
<keyword evidence="4" id="KW-0597">Phosphoprotein</keyword>
<evidence type="ECO:0000256" key="1">
    <source>
        <dbReference type="ARBA" id="ARBA00004245"/>
    </source>
</evidence>
<dbReference type="PANTHER" id="PTHR24216">
    <property type="entry name" value="PAXILLIN-RELATED"/>
    <property type="match status" value="1"/>
</dbReference>
<feature type="region of interest" description="Disordered" evidence="12">
    <location>
        <begin position="1"/>
        <end position="160"/>
    </location>
</feature>
<dbReference type="InterPro" id="IPR001781">
    <property type="entry name" value="Znf_LIM"/>
</dbReference>
<comment type="subcellular location">
    <subcellularLocation>
        <location evidence="2">Cell junction</location>
        <location evidence="2">Focal adhesion</location>
    </subcellularLocation>
    <subcellularLocation>
        <location evidence="1">Cytoplasm</location>
        <location evidence="1">Cytoskeleton</location>
    </subcellularLocation>
</comment>
<dbReference type="Gene3D" id="2.10.110.10">
    <property type="entry name" value="Cysteine Rich Protein"/>
    <property type="match status" value="4"/>
</dbReference>
<dbReference type="EnsemblMetazoa" id="XM_038200623.1">
    <property type="protein sequence ID" value="XP_038056551.1"/>
    <property type="gene ID" value="LOC119728396"/>
</dbReference>
<dbReference type="OMA" id="AMNQIHC"/>
<feature type="compositionally biased region" description="Polar residues" evidence="12">
    <location>
        <begin position="62"/>
        <end position="74"/>
    </location>
</feature>